<evidence type="ECO:0000313" key="3">
    <source>
        <dbReference type="Proteomes" id="UP000483094"/>
    </source>
</evidence>
<dbReference type="AlphaFoldDB" id="A0A6G2D9I6"/>
<dbReference type="Proteomes" id="UP000483094">
    <property type="component" value="Unassembled WGS sequence"/>
</dbReference>
<keyword evidence="2" id="KW-0067">ATP-binding</keyword>
<dbReference type="EMBL" id="WNHQ01000263">
    <property type="protein sequence ID" value="MTV73203.1"/>
    <property type="molecule type" value="Genomic_DNA"/>
</dbReference>
<reference evidence="2 3" key="1">
    <citation type="submission" date="2019-11" db="EMBL/GenBank/DDBJ databases">
        <title>Growth characteristics of pneumococcus vary with the chemical composition of the capsule and with environmental conditions.</title>
        <authorList>
            <person name="Tothpal A."/>
            <person name="Desobry K."/>
            <person name="Joshi S."/>
            <person name="Wyllie A.L."/>
            <person name="Weinberger D.M."/>
        </authorList>
    </citation>
    <scope>NUCLEOTIDE SEQUENCE [LARGE SCALE GENOMIC DNA]</scope>
    <source>
        <strain evidence="3">pnumococcus19F</strain>
    </source>
</reference>
<feature type="non-terminal residue" evidence="2">
    <location>
        <position position="37"/>
    </location>
</feature>
<keyword evidence="1" id="KW-1133">Transmembrane helix</keyword>
<protein>
    <submittedName>
        <fullName evidence="2">ABC transporter ATP-binding protein</fullName>
    </submittedName>
</protein>
<accession>A0A6G2D9I6</accession>
<dbReference type="GO" id="GO:0005524">
    <property type="term" value="F:ATP binding"/>
    <property type="evidence" value="ECO:0007669"/>
    <property type="project" value="UniProtKB-KW"/>
</dbReference>
<proteinExistence type="predicted"/>
<keyword evidence="1" id="KW-0472">Membrane</keyword>
<name>A0A6G2D9I6_STREE</name>
<comment type="caution">
    <text evidence="2">The sequence shown here is derived from an EMBL/GenBank/DDBJ whole genome shotgun (WGS) entry which is preliminary data.</text>
</comment>
<keyword evidence="1" id="KW-0812">Transmembrane</keyword>
<keyword evidence="2" id="KW-0547">Nucleotide-binding</keyword>
<organism evidence="2 3">
    <name type="scientific">Streptococcus pneumoniae</name>
    <dbReference type="NCBI Taxonomy" id="1313"/>
    <lineage>
        <taxon>Bacteria</taxon>
        <taxon>Bacillati</taxon>
        <taxon>Bacillota</taxon>
        <taxon>Bacilli</taxon>
        <taxon>Lactobacillales</taxon>
        <taxon>Streptococcaceae</taxon>
        <taxon>Streptococcus</taxon>
    </lineage>
</organism>
<evidence type="ECO:0000313" key="2">
    <source>
        <dbReference type="EMBL" id="MTV73203.1"/>
    </source>
</evidence>
<sequence length="37" mass="4200">MLMKIYKKLFAYVQDKKYLGVLAIIFSAISAVLTVYG</sequence>
<evidence type="ECO:0000256" key="1">
    <source>
        <dbReference type="SAM" id="Phobius"/>
    </source>
</evidence>
<gene>
    <name evidence="2" type="ORF">GM540_04135</name>
</gene>
<feature type="transmembrane region" description="Helical" evidence="1">
    <location>
        <begin position="18"/>
        <end position="36"/>
    </location>
</feature>